<gene>
    <name evidence="2" type="ORF">PBRASI_LOCUS8999</name>
</gene>
<name>A0A9N9D874_9GLOM</name>
<evidence type="ECO:0000256" key="1">
    <source>
        <dbReference type="SAM" id="MobiDB-lite"/>
    </source>
</evidence>
<sequence>MFISGGLPMYSILQSTSEQQMPTYIGNSIQQPNGAPFPQQNLFTNEVIMPMHRLSRQNSVQDMLGVFPIEPSDYAQSQVYPTEIIPRPPPSQASIQQQSNVDQSGNEDSHQSSQMETDEQPSQSQHLHLPSR</sequence>
<accession>A0A9N9D874</accession>
<organism evidence="2 3">
    <name type="scientific">Paraglomus brasilianum</name>
    <dbReference type="NCBI Taxonomy" id="144538"/>
    <lineage>
        <taxon>Eukaryota</taxon>
        <taxon>Fungi</taxon>
        <taxon>Fungi incertae sedis</taxon>
        <taxon>Mucoromycota</taxon>
        <taxon>Glomeromycotina</taxon>
        <taxon>Glomeromycetes</taxon>
        <taxon>Paraglomerales</taxon>
        <taxon>Paraglomeraceae</taxon>
        <taxon>Paraglomus</taxon>
    </lineage>
</organism>
<protein>
    <submittedName>
        <fullName evidence="2">7275_t:CDS:1</fullName>
    </submittedName>
</protein>
<feature type="compositionally biased region" description="Polar residues" evidence="1">
    <location>
        <begin position="100"/>
        <end position="126"/>
    </location>
</feature>
<proteinExistence type="predicted"/>
<feature type="non-terminal residue" evidence="2">
    <location>
        <position position="132"/>
    </location>
</feature>
<evidence type="ECO:0000313" key="3">
    <source>
        <dbReference type="Proteomes" id="UP000789739"/>
    </source>
</evidence>
<keyword evidence="3" id="KW-1185">Reference proteome</keyword>
<reference evidence="2" key="1">
    <citation type="submission" date="2021-06" db="EMBL/GenBank/DDBJ databases">
        <authorList>
            <person name="Kallberg Y."/>
            <person name="Tangrot J."/>
            <person name="Rosling A."/>
        </authorList>
    </citation>
    <scope>NUCLEOTIDE SEQUENCE</scope>
    <source>
        <strain evidence="2">BR232B</strain>
    </source>
</reference>
<dbReference type="AlphaFoldDB" id="A0A9N9D874"/>
<dbReference type="EMBL" id="CAJVPI010001781">
    <property type="protein sequence ID" value="CAG8626340.1"/>
    <property type="molecule type" value="Genomic_DNA"/>
</dbReference>
<evidence type="ECO:0000313" key="2">
    <source>
        <dbReference type="EMBL" id="CAG8626340.1"/>
    </source>
</evidence>
<dbReference type="Proteomes" id="UP000789739">
    <property type="component" value="Unassembled WGS sequence"/>
</dbReference>
<feature type="region of interest" description="Disordered" evidence="1">
    <location>
        <begin position="78"/>
        <end position="132"/>
    </location>
</feature>
<comment type="caution">
    <text evidence="2">The sequence shown here is derived from an EMBL/GenBank/DDBJ whole genome shotgun (WGS) entry which is preliminary data.</text>
</comment>